<evidence type="ECO:0000256" key="4">
    <source>
        <dbReference type="ARBA" id="ARBA00022989"/>
    </source>
</evidence>
<dbReference type="Pfam" id="PF04347">
    <property type="entry name" value="FliO"/>
    <property type="match status" value="1"/>
</dbReference>
<dbReference type="EMBL" id="JAHBCL010000039">
    <property type="protein sequence ID" value="MBS7528409.1"/>
    <property type="molecule type" value="Genomic_DNA"/>
</dbReference>
<gene>
    <name evidence="7" type="ORF">KHM83_17110</name>
</gene>
<evidence type="ECO:0000256" key="1">
    <source>
        <dbReference type="ARBA" id="ARBA00004236"/>
    </source>
</evidence>
<keyword evidence="8" id="KW-1185">Reference proteome</keyword>
<reference evidence="7 8" key="1">
    <citation type="submission" date="2021-05" db="EMBL/GenBank/DDBJ databases">
        <title>Fusibacter ferrireducens sp. nov., an anaerobic, sulfur- and Fe-reducing bacterium isolated from the mangrove sediment.</title>
        <authorList>
            <person name="Qiu D."/>
        </authorList>
    </citation>
    <scope>NUCLEOTIDE SEQUENCE [LARGE SCALE GENOMIC DNA]</scope>
    <source>
        <strain evidence="7 8">DSM 12116</strain>
    </source>
</reference>
<comment type="caution">
    <text evidence="7">The sequence shown here is derived from an EMBL/GenBank/DDBJ whole genome shotgun (WGS) entry which is preliminary data.</text>
</comment>
<name>A0ABS5PVA0_9FIRM</name>
<sequence>MARLIFMPLIFNASDASNVSNYWFSIKYVAMVVIFIYLLWIFSKWLTNKNYISLKDRNIKVLDRTALSNDKYIVLVELENIFYLLGVDKNGITLIDKRDDLSTEMFLRSNRQENNDFAAILKSSIGKRKQKDNDADN</sequence>
<evidence type="ECO:0000256" key="5">
    <source>
        <dbReference type="ARBA" id="ARBA00023136"/>
    </source>
</evidence>
<evidence type="ECO:0000256" key="3">
    <source>
        <dbReference type="ARBA" id="ARBA00022692"/>
    </source>
</evidence>
<evidence type="ECO:0000256" key="6">
    <source>
        <dbReference type="SAM" id="Phobius"/>
    </source>
</evidence>
<dbReference type="InterPro" id="IPR022781">
    <property type="entry name" value="Flagellar_biosynth_FliO"/>
</dbReference>
<proteinExistence type="predicted"/>
<evidence type="ECO:0000313" key="8">
    <source>
        <dbReference type="Proteomes" id="UP000746471"/>
    </source>
</evidence>
<evidence type="ECO:0000313" key="7">
    <source>
        <dbReference type="EMBL" id="MBS7528409.1"/>
    </source>
</evidence>
<comment type="subcellular location">
    <subcellularLocation>
        <location evidence="1">Cell membrane</location>
    </subcellularLocation>
</comment>
<keyword evidence="2" id="KW-1003">Cell membrane</keyword>
<accession>A0ABS5PVA0</accession>
<keyword evidence="4 6" id="KW-1133">Transmembrane helix</keyword>
<keyword evidence="7" id="KW-0282">Flagellum</keyword>
<keyword evidence="7" id="KW-0966">Cell projection</keyword>
<keyword evidence="7" id="KW-0969">Cilium</keyword>
<organism evidence="7 8">
    <name type="scientific">Fusibacter paucivorans</name>
    <dbReference type="NCBI Taxonomy" id="76009"/>
    <lineage>
        <taxon>Bacteria</taxon>
        <taxon>Bacillati</taxon>
        <taxon>Bacillota</taxon>
        <taxon>Clostridia</taxon>
        <taxon>Eubacteriales</taxon>
        <taxon>Eubacteriales Family XII. Incertae Sedis</taxon>
        <taxon>Fusibacter</taxon>
    </lineage>
</organism>
<keyword evidence="3 6" id="KW-0812">Transmembrane</keyword>
<evidence type="ECO:0000256" key="2">
    <source>
        <dbReference type="ARBA" id="ARBA00022475"/>
    </source>
</evidence>
<feature type="transmembrane region" description="Helical" evidence="6">
    <location>
        <begin position="26"/>
        <end position="47"/>
    </location>
</feature>
<dbReference type="Proteomes" id="UP000746471">
    <property type="component" value="Unassembled WGS sequence"/>
</dbReference>
<protein>
    <submittedName>
        <fullName evidence="7">Flagellar biosynthetic protein FliO</fullName>
    </submittedName>
</protein>
<keyword evidence="5 6" id="KW-0472">Membrane</keyword>
<dbReference type="RefSeq" id="WP_213238267.1">
    <property type="nucleotide sequence ID" value="NZ_JAHBCL010000039.1"/>
</dbReference>